<dbReference type="SMART" id="SM00360">
    <property type="entry name" value="RRM"/>
    <property type="match status" value="1"/>
</dbReference>
<dbReference type="SUPFAM" id="SSF54928">
    <property type="entry name" value="RNA-binding domain, RBD"/>
    <property type="match status" value="1"/>
</dbReference>
<dbReference type="InterPro" id="IPR012677">
    <property type="entry name" value="Nucleotide-bd_a/b_plait_sf"/>
</dbReference>
<proteinExistence type="predicted"/>
<accession>A0A1Y5HZI6</accession>
<dbReference type="InterPro" id="IPR035979">
    <property type="entry name" value="RBD_domain_sf"/>
</dbReference>
<feature type="compositionally biased region" description="Low complexity" evidence="2">
    <location>
        <begin position="265"/>
        <end position="297"/>
    </location>
</feature>
<feature type="domain" description="RRM" evidence="3">
    <location>
        <begin position="30"/>
        <end position="97"/>
    </location>
</feature>
<dbReference type="PANTHER" id="PTHR32343:SF10">
    <property type="entry name" value="RNA-BINDING REGION RNP-1 DOMAIN-CONTAINING PROTEIN"/>
    <property type="match status" value="1"/>
</dbReference>
<dbReference type="GO" id="GO:0003723">
    <property type="term" value="F:RNA binding"/>
    <property type="evidence" value="ECO:0007669"/>
    <property type="project" value="UniProtKB-UniRule"/>
</dbReference>
<organism evidence="4">
    <name type="scientific">Ostreococcus tauri</name>
    <name type="common">Marine green alga</name>
    <dbReference type="NCBI Taxonomy" id="70448"/>
    <lineage>
        <taxon>Eukaryota</taxon>
        <taxon>Viridiplantae</taxon>
        <taxon>Chlorophyta</taxon>
        <taxon>Mamiellophyceae</taxon>
        <taxon>Mamiellales</taxon>
        <taxon>Bathycoccaceae</taxon>
        <taxon>Ostreococcus</taxon>
    </lineage>
</organism>
<dbReference type="InterPro" id="IPR000504">
    <property type="entry name" value="RRM_dom"/>
</dbReference>
<feature type="region of interest" description="Disordered" evidence="2">
    <location>
        <begin position="261"/>
        <end position="297"/>
    </location>
</feature>
<evidence type="ECO:0000259" key="3">
    <source>
        <dbReference type="PROSITE" id="PS50102"/>
    </source>
</evidence>
<reference evidence="4" key="1">
    <citation type="submission" date="2017-04" db="EMBL/GenBank/DDBJ databases">
        <title>Population genomics of picophytoplankton unveils novel chromosome hypervariability.</title>
        <authorList>
            <consortium name="DOE Joint Genome Institute"/>
            <person name="Blanc-Mathieu R."/>
            <person name="Krasovec M."/>
            <person name="Hebrard M."/>
            <person name="Yau S."/>
            <person name="Desgranges E."/>
            <person name="Martin J."/>
            <person name="Schackwitz W."/>
            <person name="Kuo A."/>
            <person name="Salin G."/>
            <person name="Donnadieu C."/>
            <person name="Desdevises Y."/>
            <person name="Sanchez-Ferandin S."/>
            <person name="Moreau H."/>
            <person name="Rivals E."/>
            <person name="Grigoriev I.V."/>
            <person name="Grimsley N."/>
            <person name="Eyre-Walker A."/>
            <person name="Piganeau G."/>
        </authorList>
    </citation>
    <scope>NUCLEOTIDE SEQUENCE [LARGE SCALE GENOMIC DNA]</scope>
    <source>
        <strain evidence="4">RCC 1115</strain>
    </source>
</reference>
<dbReference type="Gene3D" id="3.30.70.330">
    <property type="match status" value="1"/>
</dbReference>
<dbReference type="EMBL" id="KZ155838">
    <property type="protein sequence ID" value="OUS42668.1"/>
    <property type="molecule type" value="Genomic_DNA"/>
</dbReference>
<name>A0A1Y5HZI6_OSTTA</name>
<keyword evidence="1" id="KW-0694">RNA-binding</keyword>
<dbReference type="AlphaFoldDB" id="A0A1Y5HZI6"/>
<dbReference type="Pfam" id="PF00076">
    <property type="entry name" value="RRM_1"/>
    <property type="match status" value="1"/>
</dbReference>
<dbReference type="eggNOG" id="ENOG502QRKA">
    <property type="taxonomic scope" value="Eukaryota"/>
</dbReference>
<protein>
    <recommendedName>
        <fullName evidence="3">RRM domain-containing protein</fullName>
    </recommendedName>
</protein>
<evidence type="ECO:0000313" key="4">
    <source>
        <dbReference type="EMBL" id="OUS42668.1"/>
    </source>
</evidence>
<evidence type="ECO:0000256" key="1">
    <source>
        <dbReference type="PROSITE-ProRule" id="PRU00176"/>
    </source>
</evidence>
<gene>
    <name evidence="4" type="ORF">BE221DRAFT_201524</name>
</gene>
<dbReference type="PANTHER" id="PTHR32343">
    <property type="entry name" value="SERINE/ARGININE-RICH SPLICING FACTOR"/>
    <property type="match status" value="1"/>
</dbReference>
<evidence type="ECO:0000256" key="2">
    <source>
        <dbReference type="SAM" id="MobiDB-lite"/>
    </source>
</evidence>
<sequence length="297" mass="31606">MSAITRDPPRRSRPLTNDIESRAQIHCEQVTNVAPSAEESNLREFFSTAGEIERVRIFDGSAKTGGRRAVIEFTHKEAVSAAVLLNGCLLLNHPLNIVECAYPVSDDVANEDVKLNTFESKFAGFLGKTLLAGKQALEAVKDFDERNQITAKTKQNIKALDDKLQFTANVKKFDEKAGVTEGVKKTVATVNAQAKEIDRSLKISATTNAVVGMGKDAAGMAVNKAMQNKVISDAAATVSDFSTSASIKMKTVAAEAKATANIGGPTEIESTETSTTTQTPAVTETPAATEEPVSASI</sequence>
<dbReference type="Proteomes" id="UP000195557">
    <property type="component" value="Unassembled WGS sequence"/>
</dbReference>
<dbReference type="PROSITE" id="PS50102">
    <property type="entry name" value="RRM"/>
    <property type="match status" value="1"/>
</dbReference>